<keyword evidence="2" id="KW-1185">Reference proteome</keyword>
<gene>
    <name evidence="3" type="primary">LOC116539707</name>
</gene>
<accession>A0A6J3GLS4</accession>
<dbReference type="GeneID" id="116539707"/>
<reference evidence="3" key="1">
    <citation type="submission" date="2025-08" db="UniProtKB">
        <authorList>
            <consortium name="RefSeq"/>
        </authorList>
    </citation>
    <scope>IDENTIFICATION</scope>
    <source>
        <tissue evidence="3">Blood</tissue>
    </source>
</reference>
<feature type="region of interest" description="Disordered" evidence="1">
    <location>
        <begin position="18"/>
        <end position="45"/>
    </location>
</feature>
<evidence type="ECO:0000313" key="2">
    <source>
        <dbReference type="Proteomes" id="UP000504640"/>
    </source>
</evidence>
<dbReference type="AlphaFoldDB" id="A0A6J3GLS4"/>
<sequence length="93" mass="10385">MPLAVVLFSELVLEPSVGLKNPPQLEDDGVEGSADNTQGHQVTGHIHASSVLKPKAIKRKLRFSKWIPWPSCLGCRGTKYYQKDVKDERMPKT</sequence>
<proteinExistence type="predicted"/>
<evidence type="ECO:0000256" key="1">
    <source>
        <dbReference type="SAM" id="MobiDB-lite"/>
    </source>
</evidence>
<dbReference type="RefSeq" id="XP_032118745.1">
    <property type="nucleotide sequence ID" value="XM_032262854.1"/>
</dbReference>
<dbReference type="Proteomes" id="UP000504640">
    <property type="component" value="Unplaced"/>
</dbReference>
<name>A0A6J3GLS4_SAPAP</name>
<organism evidence="2 3">
    <name type="scientific">Sapajus apella</name>
    <name type="common">Brown-capped capuchin</name>
    <name type="synonym">Cebus apella</name>
    <dbReference type="NCBI Taxonomy" id="9515"/>
    <lineage>
        <taxon>Eukaryota</taxon>
        <taxon>Metazoa</taxon>
        <taxon>Chordata</taxon>
        <taxon>Craniata</taxon>
        <taxon>Vertebrata</taxon>
        <taxon>Euteleostomi</taxon>
        <taxon>Mammalia</taxon>
        <taxon>Eutheria</taxon>
        <taxon>Euarchontoglires</taxon>
        <taxon>Primates</taxon>
        <taxon>Haplorrhini</taxon>
        <taxon>Platyrrhini</taxon>
        <taxon>Cebidae</taxon>
        <taxon>Cebinae</taxon>
        <taxon>Sapajus</taxon>
    </lineage>
</organism>
<protein>
    <submittedName>
        <fullName evidence="3">Neuroblastoma breakpoint family member 6-like</fullName>
    </submittedName>
</protein>
<evidence type="ECO:0000313" key="3">
    <source>
        <dbReference type="RefSeq" id="XP_032118745.1"/>
    </source>
</evidence>